<dbReference type="GO" id="GO:0008017">
    <property type="term" value="F:microtubule binding"/>
    <property type="evidence" value="ECO:0007669"/>
    <property type="project" value="TreeGrafter"/>
</dbReference>
<feature type="compositionally biased region" description="Polar residues" evidence="2">
    <location>
        <begin position="1366"/>
        <end position="1380"/>
    </location>
</feature>
<feature type="region of interest" description="Disordered" evidence="2">
    <location>
        <begin position="527"/>
        <end position="606"/>
    </location>
</feature>
<accession>A0AA88XQ54</accession>
<feature type="compositionally biased region" description="Basic and acidic residues" evidence="2">
    <location>
        <begin position="1"/>
        <end position="14"/>
    </location>
</feature>
<evidence type="ECO:0000313" key="4">
    <source>
        <dbReference type="Proteomes" id="UP001186944"/>
    </source>
</evidence>
<feature type="compositionally biased region" description="Basic and acidic residues" evidence="2">
    <location>
        <begin position="341"/>
        <end position="350"/>
    </location>
</feature>
<feature type="compositionally biased region" description="Low complexity" evidence="2">
    <location>
        <begin position="240"/>
        <end position="253"/>
    </location>
</feature>
<feature type="region of interest" description="Disordered" evidence="2">
    <location>
        <begin position="327"/>
        <end position="514"/>
    </location>
</feature>
<organism evidence="3 4">
    <name type="scientific">Pinctada imbricata</name>
    <name type="common">Atlantic pearl-oyster</name>
    <name type="synonym">Pinctada martensii</name>
    <dbReference type="NCBI Taxonomy" id="66713"/>
    <lineage>
        <taxon>Eukaryota</taxon>
        <taxon>Metazoa</taxon>
        <taxon>Spiralia</taxon>
        <taxon>Lophotrochozoa</taxon>
        <taxon>Mollusca</taxon>
        <taxon>Bivalvia</taxon>
        <taxon>Autobranchia</taxon>
        <taxon>Pteriomorphia</taxon>
        <taxon>Pterioida</taxon>
        <taxon>Pterioidea</taxon>
        <taxon>Pteriidae</taxon>
        <taxon>Pinctada</taxon>
    </lineage>
</organism>
<dbReference type="Proteomes" id="UP001186944">
    <property type="component" value="Unassembled WGS sequence"/>
</dbReference>
<proteinExistence type="inferred from homology"/>
<feature type="compositionally biased region" description="Polar residues" evidence="2">
    <location>
        <begin position="644"/>
        <end position="660"/>
    </location>
</feature>
<feature type="region of interest" description="Disordered" evidence="2">
    <location>
        <begin position="676"/>
        <end position="743"/>
    </location>
</feature>
<comment type="caution">
    <text evidence="3">The sequence shown here is derived from an EMBL/GenBank/DDBJ whole genome shotgun (WGS) entry which is preliminary data.</text>
</comment>
<evidence type="ECO:0000313" key="3">
    <source>
        <dbReference type="EMBL" id="KAK3089750.1"/>
    </source>
</evidence>
<dbReference type="GO" id="GO:0007059">
    <property type="term" value="P:chromosome segregation"/>
    <property type="evidence" value="ECO:0007669"/>
    <property type="project" value="TreeGrafter"/>
</dbReference>
<reference evidence="3" key="1">
    <citation type="submission" date="2019-08" db="EMBL/GenBank/DDBJ databases">
        <title>The improved chromosome-level genome for the pearl oyster Pinctada fucata martensii using PacBio sequencing and Hi-C.</title>
        <authorList>
            <person name="Zheng Z."/>
        </authorList>
    </citation>
    <scope>NUCLEOTIDE SEQUENCE</scope>
    <source>
        <strain evidence="3">ZZ-2019</strain>
        <tissue evidence="3">Adductor muscle</tissue>
    </source>
</reference>
<feature type="compositionally biased region" description="Basic and acidic residues" evidence="2">
    <location>
        <begin position="433"/>
        <end position="447"/>
    </location>
</feature>
<sequence>MSDVRPKQSEFADKHKQKSNAHQRANRLHRRSMDWAQSRGDEFHRRRKIENLSPLQESDTTIKLKNDTSYHGKTPIKRKDISGSDSMKEKLKKWKEEKEMKKKLVALERAKNKPFIIKANVEHDDDWIRKGNSTGNKTKASNKQNSLKQGTSMTKKTSGFEKNSLQNSKGHLKNSQQETSTAKKLVNCSKPQSSSRVTRLAKSTTKQESSKTSAASGNVRSGNNFRSVESRSKNQKVMGTQKSATKSTSSQHTNFGNNNVIKGEEHLTKVTTNRGGRLQSFAPEDYTFTAPSNLKSFVFNPLSPTSAAVFLRDSNPDETANVSLLEQNPKRCSTPKRGKKKETAASKSDTRSPVLSNCDDTQILDEKNRSMENHASTSRTLLQEDISTKETIDSSAPVIVCNSPAEKNKRTTRSSRKSVLNKTSQDGDDSVMEQEKSEGTDASSERKTRGKAKRSRKSTFGVEDSDEQNSSVKKRRKSRRSVSIKEKGDLEISVTVSPDGKSIPTETEGSTMIEENVIEEKCSMIVTDNTDHSGNKTDENLTTTKPRKTRKSVTAAATSLEKEENEVRSPAKLKNKRKSSVAASKLTENDGVKRTPGRRTRRSVAQPSPLVIEKTYLDSSCDVRKEETVLERIPVNNEGKEMKSTTSAKKLNVDTASGDSNTEDEVFSIDKLSLTEQSTERSICNTPRLRRSTRRSQILPPQTTDVPAETKTDDSEKENPKIDQILNEKNKPSPVARKKKARRTLSSNLEFRPPTDVIFHSAKRSAYKKRRKTEFEMRQLLKSPEEWIEVLSKSPMVEMTRKTPKQKSPAGKIPMMDLEMDLDDLELPPKDLVHDPDDIQRVIEANLSGDKSILEELDTEKNDNLDVSEINEDGEHDVKYFRKLLKRETNRLNTLSDKWLQIKDSTEGISEEAQGQIRTVVGQAQLLIDQRFKQFTGLVDNCEFKRGEKETTCTDLQGFWDMIYYQVEDVDGKFQGLDKLKENNFVIEEPKVEKKVIKKKVITKPVVKKAGKSSFAAFRAQMKKNKEEAAKSETKVIDFGFFKVSSPVKTPSPHCEAGSPKPKASNLENPDSTSKKALTMDALDILAPDMLRTPSRKSYVPVVPSPLLQDTTPQPRLTRSLTRASIHGHVIEEAKRQVTEEMAEKVTVLSPVASNKNIVETPSGKPERRRKSTRGRKSVAFQEKVVSMETSPVVMETETPMETEIQASEGEEFLAMKYFETTESRQSMAPKDFCPLDHVQNDSISEQSDNRVSASEEKENTGNTRRRRSSLRQLPSQRRRSTRQSVSFCSPVPETKTSTKLPVTPYSRTPRVEEEKEVFSPLTSNTDSESDTGRFSNLNIAYTPKLAKRRSRNRPSLLYTPPTEGANESTNQCDVSSSVPTGVLISFTP</sequence>
<feature type="compositionally biased region" description="Polar residues" evidence="2">
    <location>
        <begin position="131"/>
        <end position="182"/>
    </location>
</feature>
<dbReference type="GO" id="GO:0007052">
    <property type="term" value="P:mitotic spindle organization"/>
    <property type="evidence" value="ECO:0007669"/>
    <property type="project" value="TreeGrafter"/>
</dbReference>
<feature type="compositionally biased region" description="Polar residues" evidence="2">
    <location>
        <begin position="218"/>
        <end position="227"/>
    </location>
</feature>
<dbReference type="EMBL" id="VSWD01000010">
    <property type="protein sequence ID" value="KAK3089750.1"/>
    <property type="molecule type" value="Genomic_DNA"/>
</dbReference>
<feature type="region of interest" description="Disordered" evidence="2">
    <location>
        <begin position="1231"/>
        <end position="1381"/>
    </location>
</feature>
<feature type="region of interest" description="Disordered" evidence="2">
    <location>
        <begin position="66"/>
        <end position="87"/>
    </location>
</feature>
<dbReference type="GO" id="GO:0031616">
    <property type="term" value="C:spindle pole centrosome"/>
    <property type="evidence" value="ECO:0007669"/>
    <property type="project" value="TreeGrafter"/>
</dbReference>
<keyword evidence="4" id="KW-1185">Reference proteome</keyword>
<feature type="compositionally biased region" description="Basic and acidic residues" evidence="2">
    <location>
        <begin position="708"/>
        <end position="731"/>
    </location>
</feature>
<feature type="region of interest" description="Disordered" evidence="2">
    <location>
        <begin position="1157"/>
        <end position="1178"/>
    </location>
</feature>
<feature type="compositionally biased region" description="Polar residues" evidence="2">
    <location>
        <begin position="695"/>
        <end position="705"/>
    </location>
</feature>
<dbReference type="GO" id="GO:0005737">
    <property type="term" value="C:cytoplasm"/>
    <property type="evidence" value="ECO:0007669"/>
    <property type="project" value="TreeGrafter"/>
</dbReference>
<dbReference type="GO" id="GO:0051642">
    <property type="term" value="P:centrosome localization"/>
    <property type="evidence" value="ECO:0007669"/>
    <property type="project" value="TreeGrafter"/>
</dbReference>
<dbReference type="GO" id="GO:0005634">
    <property type="term" value="C:nucleus"/>
    <property type="evidence" value="ECO:0007669"/>
    <property type="project" value="TreeGrafter"/>
</dbReference>
<comment type="similarity">
    <text evidence="1">Belongs to the SAPAP family.</text>
</comment>
<feature type="compositionally biased region" description="Polar residues" evidence="2">
    <location>
        <begin position="351"/>
        <end position="360"/>
    </location>
</feature>
<feature type="compositionally biased region" description="Basic residues" evidence="2">
    <location>
        <begin position="1167"/>
        <end position="1177"/>
    </location>
</feature>
<feature type="compositionally biased region" description="Basic and acidic residues" evidence="2">
    <location>
        <begin position="529"/>
        <end position="539"/>
    </location>
</feature>
<dbReference type="GO" id="GO:0023052">
    <property type="term" value="P:signaling"/>
    <property type="evidence" value="ECO:0007669"/>
    <property type="project" value="InterPro"/>
</dbReference>
<name>A0AA88XQ54_PINIB</name>
<feature type="region of interest" description="Disordered" evidence="2">
    <location>
        <begin position="636"/>
        <end position="664"/>
    </location>
</feature>
<dbReference type="GO" id="GO:0007346">
    <property type="term" value="P:regulation of mitotic cell cycle"/>
    <property type="evidence" value="ECO:0007669"/>
    <property type="project" value="TreeGrafter"/>
</dbReference>
<feature type="compositionally biased region" description="Low complexity" evidence="2">
    <location>
        <begin position="201"/>
        <end position="216"/>
    </location>
</feature>
<evidence type="ECO:0000256" key="2">
    <source>
        <dbReference type="SAM" id="MobiDB-lite"/>
    </source>
</evidence>
<feature type="compositionally biased region" description="Basic and acidic residues" evidence="2">
    <location>
        <begin position="560"/>
        <end position="569"/>
    </location>
</feature>
<evidence type="ECO:0000256" key="1">
    <source>
        <dbReference type="ARBA" id="ARBA00008839"/>
    </source>
</evidence>
<dbReference type="InterPro" id="IPR005026">
    <property type="entry name" value="SAPAP"/>
</dbReference>
<feature type="compositionally biased region" description="Basic and acidic residues" evidence="2">
    <location>
        <begin position="77"/>
        <end position="87"/>
    </location>
</feature>
<feature type="compositionally biased region" description="Polar residues" evidence="2">
    <location>
        <begin position="1321"/>
        <end position="1340"/>
    </location>
</feature>
<dbReference type="Pfam" id="PF03359">
    <property type="entry name" value="GKAP"/>
    <property type="match status" value="1"/>
</dbReference>
<feature type="region of interest" description="Disordered" evidence="2">
    <location>
        <begin position="126"/>
        <end position="259"/>
    </location>
</feature>
<dbReference type="GO" id="GO:0051382">
    <property type="term" value="P:kinetochore assembly"/>
    <property type="evidence" value="ECO:0007669"/>
    <property type="project" value="TreeGrafter"/>
</dbReference>
<feature type="compositionally biased region" description="Polar residues" evidence="2">
    <location>
        <begin position="1241"/>
        <end position="1253"/>
    </location>
</feature>
<dbReference type="PANTHER" id="PTHR12353">
    <property type="entry name" value="DISKS LARGE-ASSOCIATED PROTEIN DAP SAP90/PSD-95-ASSOCIATED PROTEIN"/>
    <property type="match status" value="1"/>
</dbReference>
<protein>
    <recommendedName>
        <fullName evidence="5">Disks large-associated protein 5</fullName>
    </recommendedName>
</protein>
<feature type="region of interest" description="Disordered" evidence="2">
    <location>
        <begin position="1049"/>
        <end position="1072"/>
    </location>
</feature>
<feature type="compositionally biased region" description="Basic residues" evidence="2">
    <location>
        <begin position="15"/>
        <end position="30"/>
    </location>
</feature>
<feature type="compositionally biased region" description="Polar residues" evidence="2">
    <location>
        <begin position="676"/>
        <end position="685"/>
    </location>
</feature>
<gene>
    <name evidence="3" type="ORF">FSP39_006180</name>
</gene>
<feature type="region of interest" description="Disordered" evidence="2">
    <location>
        <begin position="1"/>
        <end position="41"/>
    </location>
</feature>
<feature type="compositionally biased region" description="Basic residues" evidence="2">
    <location>
        <begin position="448"/>
        <end position="457"/>
    </location>
</feature>
<feature type="compositionally biased region" description="Basic residues" evidence="2">
    <location>
        <begin position="472"/>
        <end position="482"/>
    </location>
</feature>
<evidence type="ECO:0008006" key="5">
    <source>
        <dbReference type="Google" id="ProtNLM"/>
    </source>
</evidence>
<dbReference type="PANTHER" id="PTHR12353:SF1">
    <property type="entry name" value="DISKS LARGE-ASSOCIATED PROTEIN 5"/>
    <property type="match status" value="1"/>
</dbReference>